<dbReference type="EMBL" id="CAWUOM010000121">
    <property type="protein sequence ID" value="CAK7273011.1"/>
    <property type="molecule type" value="Genomic_DNA"/>
</dbReference>
<proteinExistence type="predicted"/>
<dbReference type="InterPro" id="IPR019327">
    <property type="entry name" value="WKF"/>
</dbReference>
<feature type="compositionally biased region" description="Polar residues" evidence="1">
    <location>
        <begin position="25"/>
        <end position="44"/>
    </location>
</feature>
<dbReference type="Pfam" id="PF10180">
    <property type="entry name" value="WKF"/>
    <property type="match status" value="1"/>
</dbReference>
<reference evidence="3 4" key="1">
    <citation type="submission" date="2024-01" db="EMBL/GenBank/DDBJ databases">
        <authorList>
            <person name="Allen C."/>
            <person name="Tagirdzhanova G."/>
        </authorList>
    </citation>
    <scope>NUCLEOTIDE SEQUENCE [LARGE SCALE GENOMIC DNA]</scope>
    <source>
        <strain evidence="3 4">CBS 573.63</strain>
    </source>
</reference>
<dbReference type="Proteomes" id="UP001642501">
    <property type="component" value="Unassembled WGS sequence"/>
</dbReference>
<organism evidence="3 4">
    <name type="scientific">Sporothrix epigloea</name>
    <dbReference type="NCBI Taxonomy" id="1892477"/>
    <lineage>
        <taxon>Eukaryota</taxon>
        <taxon>Fungi</taxon>
        <taxon>Dikarya</taxon>
        <taxon>Ascomycota</taxon>
        <taxon>Pezizomycotina</taxon>
        <taxon>Sordariomycetes</taxon>
        <taxon>Sordariomycetidae</taxon>
        <taxon>Ophiostomatales</taxon>
        <taxon>Ophiostomataceae</taxon>
        <taxon>Sporothrix</taxon>
    </lineage>
</organism>
<feature type="compositionally biased region" description="Low complexity" evidence="1">
    <location>
        <begin position="52"/>
        <end position="66"/>
    </location>
</feature>
<feature type="compositionally biased region" description="Polar residues" evidence="1">
    <location>
        <begin position="324"/>
        <end position="345"/>
    </location>
</feature>
<feature type="compositionally biased region" description="Low complexity" evidence="1">
    <location>
        <begin position="208"/>
        <end position="221"/>
    </location>
</feature>
<feature type="compositionally biased region" description="Low complexity" evidence="1">
    <location>
        <begin position="91"/>
        <end position="103"/>
    </location>
</feature>
<protein>
    <recommendedName>
        <fullName evidence="2">WKF domain-containing protein</fullName>
    </recommendedName>
</protein>
<feature type="domain" description="WKF" evidence="2">
    <location>
        <begin position="134"/>
        <end position="200"/>
    </location>
</feature>
<feature type="region of interest" description="Disordered" evidence="1">
    <location>
        <begin position="302"/>
        <end position="434"/>
    </location>
</feature>
<keyword evidence="4" id="KW-1185">Reference proteome</keyword>
<evidence type="ECO:0000256" key="1">
    <source>
        <dbReference type="SAM" id="MobiDB-lite"/>
    </source>
</evidence>
<feature type="region of interest" description="Disordered" evidence="1">
    <location>
        <begin position="205"/>
        <end position="231"/>
    </location>
</feature>
<feature type="compositionally biased region" description="Basic and acidic residues" evidence="1">
    <location>
        <begin position="222"/>
        <end position="231"/>
    </location>
</feature>
<sequence>MSYTSTAQRVPAWKRLGLKLKGSADESNSASPAITTIAPTSASVFSPAIRKPYQSPSSSQHQSGTPSKRREPPTSAIAPSAAKRQKSVSFAEAGNAAGAAAAPKKARKPKKAKKKNSEPNPASKEPSNLDRELDYLQQWKTSRDTWKFNKNHQSLLIKYLFVGGANNAGIPATHIDTFYDYIRSLQGGVRTRLRQEAREICELDDEAGGSADTAAATAVTGSKDKTAKSDAQLKDEDEYKQIVAEIRDHSGSVSSNNNGKQPQRLCETDYELRFTDPAIQKRLKRRIRAENVVNELAGDDKEAAVTPAAEPAEKASRSAALVHRSSTFDAQSTLSLPPVSTTAVKSNERPVKLNDGTVKKPARSRKQRTAVESSDDSDSDSDSDSSSSSSDDDSSGAEIPKAATLDAAPKPLATASSSDSSSSDSESDSDSDEE</sequence>
<evidence type="ECO:0000259" key="2">
    <source>
        <dbReference type="Pfam" id="PF10180"/>
    </source>
</evidence>
<gene>
    <name evidence="3" type="ORF">SEPCBS57363_005439</name>
</gene>
<feature type="region of interest" description="Disordered" evidence="1">
    <location>
        <begin position="22"/>
        <end position="131"/>
    </location>
</feature>
<feature type="compositionally biased region" description="Acidic residues" evidence="1">
    <location>
        <begin position="373"/>
        <end position="383"/>
    </location>
</feature>
<evidence type="ECO:0000313" key="3">
    <source>
        <dbReference type="EMBL" id="CAK7273011.1"/>
    </source>
</evidence>
<name>A0ABP0DZS7_9PEZI</name>
<dbReference type="PANTHER" id="PTHR22306">
    <property type="entry name" value="CHROMOSOME 7 OPEN READING FRAME 50"/>
    <property type="match status" value="1"/>
</dbReference>
<feature type="compositionally biased region" description="Basic residues" evidence="1">
    <location>
        <begin position="104"/>
        <end position="114"/>
    </location>
</feature>
<evidence type="ECO:0000313" key="4">
    <source>
        <dbReference type="Proteomes" id="UP001642501"/>
    </source>
</evidence>
<comment type="caution">
    <text evidence="3">The sequence shown here is derived from an EMBL/GenBank/DDBJ whole genome shotgun (WGS) entry which is preliminary data.</text>
</comment>
<accession>A0ABP0DZS7</accession>
<dbReference type="PANTHER" id="PTHR22306:SF2">
    <property type="entry name" value="CHROMOSOME 7 OPEN READING FRAME 50"/>
    <property type="match status" value="1"/>
</dbReference>
<feature type="compositionally biased region" description="Acidic residues" evidence="1">
    <location>
        <begin position="425"/>
        <end position="434"/>
    </location>
</feature>